<evidence type="ECO:0000313" key="3">
    <source>
        <dbReference type="Proteomes" id="UP001271648"/>
    </source>
</evidence>
<dbReference type="AlphaFoldDB" id="A0AAW9A5C7"/>
<dbReference type="RefSeq" id="WP_283732028.1">
    <property type="nucleotide sequence ID" value="NZ_CP125968.1"/>
</dbReference>
<name>A0AAW9A5C7_9BACL</name>
<evidence type="ECO:0000313" key="2">
    <source>
        <dbReference type="EMBL" id="MDW0115335.1"/>
    </source>
</evidence>
<evidence type="ECO:0000256" key="1">
    <source>
        <dbReference type="SAM" id="Phobius"/>
    </source>
</evidence>
<comment type="caution">
    <text evidence="2">The sequence shown here is derived from an EMBL/GenBank/DDBJ whole genome shotgun (WGS) entry which is preliminary data.</text>
</comment>
<keyword evidence="3" id="KW-1185">Reference proteome</keyword>
<organism evidence="2 3">
    <name type="scientific">Sporosarcina thermotolerans</name>
    <dbReference type="NCBI Taxonomy" id="633404"/>
    <lineage>
        <taxon>Bacteria</taxon>
        <taxon>Bacillati</taxon>
        <taxon>Bacillota</taxon>
        <taxon>Bacilli</taxon>
        <taxon>Bacillales</taxon>
        <taxon>Caryophanaceae</taxon>
        <taxon>Sporosarcina</taxon>
    </lineage>
</organism>
<sequence>MTSSYKEIFDRSSIYLLTLLISPVLFGFLLAFYSAISFEDSWSIGPTVIVVAVYSFPFFAFGAFPISLYIDFSARTKNTPIG</sequence>
<keyword evidence="1" id="KW-0812">Transmembrane</keyword>
<gene>
    <name evidence="2" type="ORF">QTL97_00065</name>
</gene>
<proteinExistence type="predicted"/>
<feature type="transmembrane region" description="Helical" evidence="1">
    <location>
        <begin position="12"/>
        <end position="36"/>
    </location>
</feature>
<reference evidence="2 3" key="1">
    <citation type="submission" date="2023-06" db="EMBL/GenBank/DDBJ databases">
        <title>Sporosarcina sp. nov., isolated from Korean traditional fermented seafood 'Jeotgal'.</title>
        <authorList>
            <person name="Yang A.I."/>
            <person name="Shin N.-R."/>
        </authorList>
    </citation>
    <scope>NUCLEOTIDE SEQUENCE [LARGE SCALE GENOMIC DNA]</scope>
    <source>
        <strain evidence="2 3">KCTC43456</strain>
    </source>
</reference>
<protein>
    <submittedName>
        <fullName evidence="2">Uncharacterized protein</fullName>
    </submittedName>
</protein>
<feature type="transmembrane region" description="Helical" evidence="1">
    <location>
        <begin position="48"/>
        <end position="70"/>
    </location>
</feature>
<accession>A0AAW9A5C7</accession>
<keyword evidence="1" id="KW-1133">Transmembrane helix</keyword>
<dbReference type="EMBL" id="JAUBDJ010000001">
    <property type="protein sequence ID" value="MDW0115335.1"/>
    <property type="molecule type" value="Genomic_DNA"/>
</dbReference>
<dbReference type="Proteomes" id="UP001271648">
    <property type="component" value="Unassembled WGS sequence"/>
</dbReference>
<keyword evidence="1" id="KW-0472">Membrane</keyword>